<dbReference type="PANTHER" id="PTHR35889:SF3">
    <property type="entry name" value="F-BOX DOMAIN-CONTAINING PROTEIN"/>
    <property type="match status" value="1"/>
</dbReference>
<proteinExistence type="predicted"/>
<evidence type="ECO:0000259" key="2">
    <source>
        <dbReference type="Pfam" id="PF07587"/>
    </source>
</evidence>
<evidence type="ECO:0008006" key="5">
    <source>
        <dbReference type="Google" id="ProtNLM"/>
    </source>
</evidence>
<dbReference type="OrthoDB" id="289126at2"/>
<accession>A6DNW8</accession>
<dbReference type="RefSeq" id="WP_007279555.1">
    <property type="nucleotide sequence ID" value="NZ_ABCK01000014.1"/>
</dbReference>
<dbReference type="STRING" id="313628.LNTAR_19060"/>
<feature type="domain" description="DUF1553" evidence="2">
    <location>
        <begin position="546"/>
        <end position="773"/>
    </location>
</feature>
<dbReference type="EMBL" id="ABCK01000014">
    <property type="protein sequence ID" value="EDM26777.1"/>
    <property type="molecule type" value="Genomic_DNA"/>
</dbReference>
<dbReference type="Gene3D" id="2.60.40.1080">
    <property type="match status" value="2"/>
</dbReference>
<feature type="domain" description="DUF1549" evidence="1">
    <location>
        <begin position="317"/>
        <end position="499"/>
    </location>
</feature>
<dbReference type="Proteomes" id="UP000004947">
    <property type="component" value="Unassembled WGS sequence"/>
</dbReference>
<dbReference type="AlphaFoldDB" id="A6DNW8"/>
<organism evidence="3 4">
    <name type="scientific">Lentisphaera araneosa HTCC2155</name>
    <dbReference type="NCBI Taxonomy" id="313628"/>
    <lineage>
        <taxon>Bacteria</taxon>
        <taxon>Pseudomonadati</taxon>
        <taxon>Lentisphaerota</taxon>
        <taxon>Lentisphaeria</taxon>
        <taxon>Lentisphaerales</taxon>
        <taxon>Lentisphaeraceae</taxon>
        <taxon>Lentisphaera</taxon>
    </lineage>
</organism>
<evidence type="ECO:0000313" key="3">
    <source>
        <dbReference type="EMBL" id="EDM26777.1"/>
    </source>
</evidence>
<name>A6DNW8_9BACT</name>
<comment type="caution">
    <text evidence="3">The sequence shown here is derived from an EMBL/GenBank/DDBJ whole genome shotgun (WGS) entry which is preliminary data.</text>
</comment>
<sequence>MKYLISFLILWTSSLWALPIEELQISPKTLYLDHKSDSQAFVAQGTLADLSTVDLSSKVKIEIQDPTLVKYQNASFIPLKKGKTSVKVSYQDKVETLSIEVKKIEEKEKASFALDVVPVLTGAGCNSGGCHGASRGQEKFHLSLFGYDPMGDFRRIKFDLSGRRINLAVPADSLLLQKAVKTVPHTGGKLFEKDSKHYKTILSWLESGAPVDQKDIKKAVKLEVFPKRSVMFGKAKQKISVRVTYSDGTDRDVTDLCAFFTSDSSSAEVEDKSFISSKIPGEAHLMVRYGTLNALSTCIVIPEKAETFTAIAEKNYIDKANNNKWQRLRMQPNKLCSDQVFIRRLYIDLCGRLPNEDEYHAFINDKTTNKRDLLVDKLVQSPDFMDLWAMKFSELLQIRTDNNYDLKNVILYSSWVRDQFHQGKKFNEITHQLITASGNSFANPAANFYQIQNDNKIISENVAQVFMGIRLQCSQCHNHPFDRWTMDDYYSYSSFFAHVGRKNAEDPRAQIVYNKNSGDIKHPVYKKALDPKFLGGETPTDKKIDRRKLLADWLTDKQNPYFASTLANRMWEHFFGRGIIHPVDDRRLSNPPANPELLDALSKKFIEYDFDLIRLAKDICKSNTYSLASSSLDSKGNLDKYFATAPIRRIRAEVLLNAITQITETKNYFSNSYMDAKATQLLVSNSGSSFLNTFGRVNRKSPTIACESMTEPNLAQSLELLNGKTINDKINGSPFVQRAMNEKWDPEKFINTLYIRALSRPPTAQEMEKLKALYTNPENPRDLHQDVFWAILNSKEFIFVR</sequence>
<protein>
    <recommendedName>
        <fullName evidence="5">Cell surface protein</fullName>
    </recommendedName>
</protein>
<evidence type="ECO:0000313" key="4">
    <source>
        <dbReference type="Proteomes" id="UP000004947"/>
    </source>
</evidence>
<dbReference type="eggNOG" id="COG5492">
    <property type="taxonomic scope" value="Bacteria"/>
</dbReference>
<reference evidence="3 4" key="1">
    <citation type="journal article" date="2010" name="J. Bacteriol.">
        <title>Genome sequence of Lentisphaera araneosa HTCC2155T, the type species of the order Lentisphaerales in the phylum Lentisphaerae.</title>
        <authorList>
            <person name="Thrash J.C."/>
            <person name="Cho J.C."/>
            <person name="Vergin K.L."/>
            <person name="Morris R.M."/>
            <person name="Giovannoni S.J."/>
        </authorList>
    </citation>
    <scope>NUCLEOTIDE SEQUENCE [LARGE SCALE GENOMIC DNA]</scope>
    <source>
        <strain evidence="3 4">HTCC2155</strain>
    </source>
</reference>
<dbReference type="InterPro" id="IPR011444">
    <property type="entry name" value="DUF1549"/>
</dbReference>
<dbReference type="PANTHER" id="PTHR35889">
    <property type="entry name" value="CYCLOINULO-OLIGOSACCHARIDE FRUCTANOTRANSFERASE-RELATED"/>
    <property type="match status" value="1"/>
</dbReference>
<keyword evidence="4" id="KW-1185">Reference proteome</keyword>
<dbReference type="InterPro" id="IPR022655">
    <property type="entry name" value="DUF1553"/>
</dbReference>
<dbReference type="Pfam" id="PF07587">
    <property type="entry name" value="PSD1"/>
    <property type="match status" value="1"/>
</dbReference>
<dbReference type="Pfam" id="PF07583">
    <property type="entry name" value="PSCyt2"/>
    <property type="match status" value="1"/>
</dbReference>
<evidence type="ECO:0000259" key="1">
    <source>
        <dbReference type="Pfam" id="PF07583"/>
    </source>
</evidence>
<gene>
    <name evidence="3" type="ORF">LNTAR_19060</name>
</gene>